<dbReference type="EMBL" id="JACBZO010000001">
    <property type="protein sequence ID" value="NYI40137.1"/>
    <property type="molecule type" value="Genomic_DNA"/>
</dbReference>
<name>A0A7Y9Z7A9_9MICO</name>
<sequence length="179" mass="17806">MCAMFLAGSHGVRLPSFAAVALRETPFTVIAALLLSIALVGGLGGGDPRLEAIAVRRIAAFDTAMLVTVPAAFAVAGLASQIVTRVAVVVAVRALVGFIGLGLLACAQGGRLAGTVSQVAFFVLVTLLGPTTDGSVQVWAFPIAAPSSAVAAAVAGGLALSGATIWLLMGPERAVLAKT</sequence>
<accession>A0A7Y9Z7A9</accession>
<keyword evidence="1" id="KW-0472">Membrane</keyword>
<feature type="transmembrane region" description="Helical" evidence="1">
    <location>
        <begin position="86"/>
        <end position="105"/>
    </location>
</feature>
<gene>
    <name evidence="2" type="ORF">BKA03_000256</name>
</gene>
<feature type="transmembrane region" description="Helical" evidence="1">
    <location>
        <begin position="58"/>
        <end position="80"/>
    </location>
</feature>
<feature type="transmembrane region" description="Helical" evidence="1">
    <location>
        <begin position="149"/>
        <end position="169"/>
    </location>
</feature>
<evidence type="ECO:0000256" key="1">
    <source>
        <dbReference type="SAM" id="Phobius"/>
    </source>
</evidence>
<organism evidence="2 3">
    <name type="scientific">Demequina lutea</name>
    <dbReference type="NCBI Taxonomy" id="431489"/>
    <lineage>
        <taxon>Bacteria</taxon>
        <taxon>Bacillati</taxon>
        <taxon>Actinomycetota</taxon>
        <taxon>Actinomycetes</taxon>
        <taxon>Micrococcales</taxon>
        <taxon>Demequinaceae</taxon>
        <taxon>Demequina</taxon>
    </lineage>
</organism>
<proteinExistence type="predicted"/>
<keyword evidence="3" id="KW-1185">Reference proteome</keyword>
<keyword evidence="1" id="KW-0812">Transmembrane</keyword>
<reference evidence="2 3" key="1">
    <citation type="submission" date="2020-07" db="EMBL/GenBank/DDBJ databases">
        <title>Sequencing the genomes of 1000 actinobacteria strains.</title>
        <authorList>
            <person name="Klenk H.-P."/>
        </authorList>
    </citation>
    <scope>NUCLEOTIDE SEQUENCE [LARGE SCALE GENOMIC DNA]</scope>
    <source>
        <strain evidence="2 3">DSM 19970</strain>
    </source>
</reference>
<feature type="transmembrane region" description="Helical" evidence="1">
    <location>
        <begin position="27"/>
        <end position="46"/>
    </location>
</feature>
<keyword evidence="1" id="KW-1133">Transmembrane helix</keyword>
<dbReference type="RefSeq" id="WP_218855972.1">
    <property type="nucleotide sequence ID" value="NZ_JACBZO010000001.1"/>
</dbReference>
<evidence type="ECO:0000313" key="3">
    <source>
        <dbReference type="Proteomes" id="UP000547973"/>
    </source>
</evidence>
<dbReference type="Proteomes" id="UP000547973">
    <property type="component" value="Unassembled WGS sequence"/>
</dbReference>
<dbReference type="AlphaFoldDB" id="A0A7Y9Z7A9"/>
<evidence type="ECO:0000313" key="2">
    <source>
        <dbReference type="EMBL" id="NYI40137.1"/>
    </source>
</evidence>
<protein>
    <submittedName>
        <fullName evidence="2">Uncharacterized protein</fullName>
    </submittedName>
</protein>
<comment type="caution">
    <text evidence="2">The sequence shown here is derived from an EMBL/GenBank/DDBJ whole genome shotgun (WGS) entry which is preliminary data.</text>
</comment>